<feature type="signal peptide" evidence="2">
    <location>
        <begin position="1"/>
        <end position="23"/>
    </location>
</feature>
<evidence type="ECO:0000313" key="3">
    <source>
        <dbReference type="EMBL" id="EZA61447.1"/>
    </source>
</evidence>
<reference evidence="3 4" key="1">
    <citation type="journal article" date="2014" name="Curr. Biol.">
        <title>The genome of the clonal raider ant Cerapachys biroi.</title>
        <authorList>
            <person name="Oxley P.R."/>
            <person name="Ji L."/>
            <person name="Fetter-Pruneda I."/>
            <person name="McKenzie S.K."/>
            <person name="Li C."/>
            <person name="Hu H."/>
            <person name="Zhang G."/>
            <person name="Kronauer D.J."/>
        </authorList>
    </citation>
    <scope>NUCLEOTIDE SEQUENCE [LARGE SCALE GENOMIC DNA]</scope>
</reference>
<protein>
    <recommendedName>
        <fullName evidence="5">Secreted protein</fullName>
    </recommendedName>
</protein>
<evidence type="ECO:0008006" key="5">
    <source>
        <dbReference type="Google" id="ProtNLM"/>
    </source>
</evidence>
<dbReference type="AlphaFoldDB" id="A0A026WZI1"/>
<gene>
    <name evidence="3" type="ORF">X777_07780</name>
</gene>
<accession>A0A026WZI1</accession>
<name>A0A026WZI1_OOCBI</name>
<feature type="compositionally biased region" description="Basic and acidic residues" evidence="1">
    <location>
        <begin position="79"/>
        <end position="90"/>
    </location>
</feature>
<dbReference type="Proteomes" id="UP000053097">
    <property type="component" value="Unassembled WGS sequence"/>
</dbReference>
<keyword evidence="2" id="KW-0732">Signal</keyword>
<evidence type="ECO:0000313" key="4">
    <source>
        <dbReference type="Proteomes" id="UP000053097"/>
    </source>
</evidence>
<evidence type="ECO:0000256" key="2">
    <source>
        <dbReference type="SAM" id="SignalP"/>
    </source>
</evidence>
<feature type="chain" id="PRO_5005155958" description="Secreted protein" evidence="2">
    <location>
        <begin position="24"/>
        <end position="90"/>
    </location>
</feature>
<keyword evidence="4" id="KW-1185">Reference proteome</keyword>
<sequence length="90" mass="10247">MGCFLRLTVGVSRVLFFATIASVREEGRRGTEHLAMQGAYNCCYRWTAARMRACAETRKKAEALAEKRTEKVSSVMRTTRTDEQESLPRI</sequence>
<feature type="region of interest" description="Disordered" evidence="1">
    <location>
        <begin position="69"/>
        <end position="90"/>
    </location>
</feature>
<dbReference type="EMBL" id="KK107054">
    <property type="protein sequence ID" value="EZA61447.1"/>
    <property type="molecule type" value="Genomic_DNA"/>
</dbReference>
<organism evidence="3 4">
    <name type="scientific">Ooceraea biroi</name>
    <name type="common">Clonal raider ant</name>
    <name type="synonym">Cerapachys biroi</name>
    <dbReference type="NCBI Taxonomy" id="2015173"/>
    <lineage>
        <taxon>Eukaryota</taxon>
        <taxon>Metazoa</taxon>
        <taxon>Ecdysozoa</taxon>
        <taxon>Arthropoda</taxon>
        <taxon>Hexapoda</taxon>
        <taxon>Insecta</taxon>
        <taxon>Pterygota</taxon>
        <taxon>Neoptera</taxon>
        <taxon>Endopterygota</taxon>
        <taxon>Hymenoptera</taxon>
        <taxon>Apocrita</taxon>
        <taxon>Aculeata</taxon>
        <taxon>Formicoidea</taxon>
        <taxon>Formicidae</taxon>
        <taxon>Dorylinae</taxon>
        <taxon>Ooceraea</taxon>
    </lineage>
</organism>
<proteinExistence type="predicted"/>
<evidence type="ECO:0000256" key="1">
    <source>
        <dbReference type="SAM" id="MobiDB-lite"/>
    </source>
</evidence>